<dbReference type="EMBL" id="LUCH01007930">
    <property type="protein sequence ID" value="KAF5396528.1"/>
    <property type="molecule type" value="Genomic_DNA"/>
</dbReference>
<dbReference type="CDD" id="cd06257">
    <property type="entry name" value="DnaJ"/>
    <property type="match status" value="1"/>
</dbReference>
<evidence type="ECO:0000313" key="3">
    <source>
        <dbReference type="EMBL" id="KAF5396528.1"/>
    </source>
</evidence>
<dbReference type="InterPro" id="IPR036869">
    <property type="entry name" value="J_dom_sf"/>
</dbReference>
<keyword evidence="4" id="KW-1185">Reference proteome</keyword>
<sequence>MDSDFFDYLNTPCSHLTSYYDLLGVDPNSSTEQIETEFRFKAREFHPDKNICTDSTTIFQNLSRAREVLTDPQLRKHYDTWLASGIHIPFDKWLTMRSQFHTCMHWSMASGNQQKMLLTDAADCQSNRASRSCGSGKTKASASDLLNLFRAYKI</sequence>
<protein>
    <recommendedName>
        <fullName evidence="2">J domain-containing protein</fullName>
    </recommendedName>
</protein>
<dbReference type="Proteomes" id="UP000748531">
    <property type="component" value="Unassembled WGS sequence"/>
</dbReference>
<dbReference type="GO" id="GO:0005737">
    <property type="term" value="C:cytoplasm"/>
    <property type="evidence" value="ECO:0007669"/>
    <property type="project" value="TreeGrafter"/>
</dbReference>
<name>A0A8J4SG75_9TREM</name>
<evidence type="ECO:0000256" key="1">
    <source>
        <dbReference type="ARBA" id="ARBA00023186"/>
    </source>
</evidence>
<dbReference type="OrthoDB" id="436519at2759"/>
<gene>
    <name evidence="3" type="ORF">PHET_10549</name>
</gene>
<organism evidence="3 4">
    <name type="scientific">Paragonimus heterotremus</name>
    <dbReference type="NCBI Taxonomy" id="100268"/>
    <lineage>
        <taxon>Eukaryota</taxon>
        <taxon>Metazoa</taxon>
        <taxon>Spiralia</taxon>
        <taxon>Lophotrochozoa</taxon>
        <taxon>Platyhelminthes</taxon>
        <taxon>Trematoda</taxon>
        <taxon>Digenea</taxon>
        <taxon>Plagiorchiida</taxon>
        <taxon>Troglotremata</taxon>
        <taxon>Troglotrematidae</taxon>
        <taxon>Paragonimus</taxon>
    </lineage>
</organism>
<dbReference type="Pfam" id="PF00226">
    <property type="entry name" value="DnaJ"/>
    <property type="match status" value="1"/>
</dbReference>
<proteinExistence type="predicted"/>
<dbReference type="PRINTS" id="PR00625">
    <property type="entry name" value="JDOMAIN"/>
</dbReference>
<dbReference type="PROSITE" id="PS50076">
    <property type="entry name" value="DNAJ_2"/>
    <property type="match status" value="1"/>
</dbReference>
<dbReference type="InterPro" id="IPR001623">
    <property type="entry name" value="DnaJ_domain"/>
</dbReference>
<dbReference type="PANTHER" id="PTHR44500">
    <property type="entry name" value="DNAJ HOMOLOG SUBFAMILY C MEMBER 12"/>
    <property type="match status" value="1"/>
</dbReference>
<dbReference type="SUPFAM" id="SSF46565">
    <property type="entry name" value="Chaperone J-domain"/>
    <property type="match status" value="1"/>
</dbReference>
<reference evidence="3" key="1">
    <citation type="submission" date="2019-05" db="EMBL/GenBank/DDBJ databases">
        <title>Annotation for the trematode Paragonimus heterotremus.</title>
        <authorList>
            <person name="Choi Y.-J."/>
        </authorList>
    </citation>
    <scope>NUCLEOTIDE SEQUENCE</scope>
    <source>
        <strain evidence="3">LC</strain>
    </source>
</reference>
<comment type="caution">
    <text evidence="3">The sequence shown here is derived from an EMBL/GenBank/DDBJ whole genome shotgun (WGS) entry which is preliminary data.</text>
</comment>
<feature type="domain" description="J" evidence="2">
    <location>
        <begin position="18"/>
        <end position="82"/>
    </location>
</feature>
<dbReference type="Gene3D" id="1.10.287.110">
    <property type="entry name" value="DnaJ domain"/>
    <property type="match status" value="1"/>
</dbReference>
<evidence type="ECO:0000313" key="4">
    <source>
        <dbReference type="Proteomes" id="UP000748531"/>
    </source>
</evidence>
<dbReference type="AlphaFoldDB" id="A0A8J4SG75"/>
<dbReference type="PANTHER" id="PTHR44500:SF1">
    <property type="entry name" value="DNAJ HOMOLOG SUBFAMILY C MEMBER 12"/>
    <property type="match status" value="1"/>
</dbReference>
<dbReference type="InterPro" id="IPR029827">
    <property type="entry name" value="JDP1-like"/>
</dbReference>
<keyword evidence="1" id="KW-0143">Chaperone</keyword>
<evidence type="ECO:0000259" key="2">
    <source>
        <dbReference type="PROSITE" id="PS50076"/>
    </source>
</evidence>
<accession>A0A8J4SG75</accession>
<dbReference type="SMART" id="SM00271">
    <property type="entry name" value="DnaJ"/>
    <property type="match status" value="1"/>
</dbReference>